<gene>
    <name evidence="1" type="ORF">LuPra_04931</name>
</gene>
<proteinExistence type="predicted"/>
<organism evidence="1 2">
    <name type="scientific">Luteitalea pratensis</name>
    <dbReference type="NCBI Taxonomy" id="1855912"/>
    <lineage>
        <taxon>Bacteria</taxon>
        <taxon>Pseudomonadati</taxon>
        <taxon>Acidobacteriota</taxon>
        <taxon>Vicinamibacteria</taxon>
        <taxon>Vicinamibacterales</taxon>
        <taxon>Vicinamibacteraceae</taxon>
        <taxon>Luteitalea</taxon>
    </lineage>
</organism>
<dbReference type="AlphaFoldDB" id="A0A143PU26"/>
<dbReference type="Proteomes" id="UP000076079">
    <property type="component" value="Chromosome"/>
</dbReference>
<name>A0A143PU26_LUTPR</name>
<keyword evidence="2" id="KW-1185">Reference proteome</keyword>
<accession>A0A143PU26</accession>
<dbReference type="NCBIfam" id="NF041621">
    <property type="entry name" value="MXAN_5187_C_dom"/>
    <property type="match status" value="1"/>
</dbReference>
<evidence type="ECO:0000313" key="2">
    <source>
        <dbReference type="Proteomes" id="UP000076079"/>
    </source>
</evidence>
<dbReference type="OrthoDB" id="5498296at2"/>
<dbReference type="RefSeq" id="WP_110173199.1">
    <property type="nucleotide sequence ID" value="NZ_CP015136.1"/>
</dbReference>
<dbReference type="EMBL" id="CP015136">
    <property type="protein sequence ID" value="AMY11673.1"/>
    <property type="molecule type" value="Genomic_DNA"/>
</dbReference>
<reference evidence="2" key="2">
    <citation type="submission" date="2016-04" db="EMBL/GenBank/DDBJ databases">
        <title>First Complete Genome Sequence of a Subdivision 6 Acidobacterium.</title>
        <authorList>
            <person name="Huang S."/>
            <person name="Vieira S."/>
            <person name="Bunk B."/>
            <person name="Riedel T."/>
            <person name="Sproeer C."/>
            <person name="Overmann J."/>
        </authorList>
    </citation>
    <scope>NUCLEOTIDE SEQUENCE [LARGE SCALE GENOMIC DNA]</scope>
    <source>
        <strain evidence="2">DSM 100886 HEG_-6_39</strain>
    </source>
</reference>
<protein>
    <submittedName>
        <fullName evidence="1">Uncharacterized protein</fullName>
    </submittedName>
</protein>
<reference evidence="1 2" key="1">
    <citation type="journal article" date="2016" name="Genome Announc.">
        <title>First Complete Genome Sequence of a Subdivision 6 Acidobacterium Strain.</title>
        <authorList>
            <person name="Huang S."/>
            <person name="Vieira S."/>
            <person name="Bunk B."/>
            <person name="Riedel T."/>
            <person name="Sproer C."/>
            <person name="Overmann J."/>
        </authorList>
    </citation>
    <scope>NUCLEOTIDE SEQUENCE [LARGE SCALE GENOMIC DNA]</scope>
    <source>
        <strain evidence="2">DSM 100886 HEG_-6_39</strain>
    </source>
</reference>
<evidence type="ECO:0000313" key="1">
    <source>
        <dbReference type="EMBL" id="AMY11673.1"/>
    </source>
</evidence>
<dbReference type="STRING" id="1855912.LuPra_04931"/>
<dbReference type="KEGG" id="abac:LuPra_04931"/>
<sequence length="197" mass="22397">MPPPSALERELQALAVHLKKVEAEYTMYFSGRTGRPPIESRAALERAFKRFGRTPFDSPVTRFQFTTLQARYSSFSDLWDRGVRAREEGRGGPFMRQPPAVPAPASDEVVHATAFRDPVQEMDKLRDLYDALMDARRDEGHEVVPFHRFATLVREQVKALQDRHPGDQVWFRVTRQAGKVNLSARAVRPPADDDHGG</sequence>